<feature type="domain" description="TraD/TraG TraM recognition site" evidence="8">
    <location>
        <begin position="426"/>
        <end position="544"/>
    </location>
</feature>
<dbReference type="EMBL" id="SPQC01000024">
    <property type="protein sequence ID" value="TFU21952.1"/>
    <property type="molecule type" value="Genomic_DNA"/>
</dbReference>
<evidence type="ECO:0000256" key="1">
    <source>
        <dbReference type="ARBA" id="ARBA00004651"/>
    </source>
</evidence>
<dbReference type="Pfam" id="PF02534">
    <property type="entry name" value="T4SS-DNA_transf"/>
    <property type="match status" value="1"/>
</dbReference>
<evidence type="ECO:0000256" key="3">
    <source>
        <dbReference type="ARBA" id="ARBA00022475"/>
    </source>
</evidence>
<organism evidence="9 10">
    <name type="scientific">Rothia nasimurium</name>
    <dbReference type="NCBI Taxonomy" id="85336"/>
    <lineage>
        <taxon>Bacteria</taxon>
        <taxon>Bacillati</taxon>
        <taxon>Actinomycetota</taxon>
        <taxon>Actinomycetes</taxon>
        <taxon>Micrococcales</taxon>
        <taxon>Micrococcaceae</taxon>
        <taxon>Rothia</taxon>
    </lineage>
</organism>
<comment type="caution">
    <text evidence="9">The sequence shown here is derived from an EMBL/GenBank/DDBJ whole genome shotgun (WGS) entry which is preliminary data.</text>
</comment>
<evidence type="ECO:0000313" key="9">
    <source>
        <dbReference type="EMBL" id="TFU21952.1"/>
    </source>
</evidence>
<evidence type="ECO:0000256" key="6">
    <source>
        <dbReference type="ARBA" id="ARBA00023136"/>
    </source>
</evidence>
<protein>
    <recommendedName>
        <fullName evidence="8">TraD/TraG TraM recognition site domain-containing protein</fullName>
    </recommendedName>
</protein>
<dbReference type="Pfam" id="PF12696">
    <property type="entry name" value="TraG-D_C"/>
    <property type="match status" value="1"/>
</dbReference>
<feature type="transmembrane region" description="Helical" evidence="7">
    <location>
        <begin position="50"/>
        <end position="68"/>
    </location>
</feature>
<dbReference type="InterPro" id="IPR027417">
    <property type="entry name" value="P-loop_NTPase"/>
</dbReference>
<keyword evidence="6 7" id="KW-0472">Membrane</keyword>
<keyword evidence="5 7" id="KW-1133">Transmembrane helix</keyword>
<evidence type="ECO:0000256" key="5">
    <source>
        <dbReference type="ARBA" id="ARBA00022989"/>
    </source>
</evidence>
<comment type="similarity">
    <text evidence="2">Belongs to the VirD4/TraG family.</text>
</comment>
<dbReference type="InterPro" id="IPR051539">
    <property type="entry name" value="T4SS-coupling_protein"/>
</dbReference>
<evidence type="ECO:0000259" key="8">
    <source>
        <dbReference type="Pfam" id="PF12696"/>
    </source>
</evidence>
<keyword evidence="4 7" id="KW-0812">Transmembrane</keyword>
<sequence length="594" mass="63270">MSGVKLKPSDEVALVFLVILFFGVGGFYLSLAGAYFLACGTFKHGVGIEGVISVLVALGDTTVLGGQVCAPDTVLVRGLYVTYFCAVIVLCIFGYFTWRRWMESDKKLIKDLVRREGIAQRPEVVQKVGDKALASKAKSIRPTVKNPALEDVGKCLGVSQGARVWLSAQDTLLLFGPPRSGKGVGFVISEILDTPGAVITTSTRGDNAAATWKARSAGGRPVVVFDPQGITGVRSKIRWSPYRGCASADTAAERAKAIIGASAMGSGSNNQEWAEAATTILTYLLHAAALGQVHISVFTSWCQSPALARGAVEVLTSAPDAAPGWAQNLEAEVVSDPRVVTSKWMAIKNATSGLIVGKIAELFDVSGDAVSLDPEEFITQRGTLYLIGTRSGGGAVGPLLIGLLDDMYSAASRLANRSPGSRLEPPMRLVLDEIGNFSVWNRLPEVMTSGGGIGVGASLYLQSSSQAKERWGAEGGAIIVDSANYVIQLGNSKEIDKLQSFVNLVGEYEKRKESTSYSLQGGISRSSDTLYRNIISASELSRLPMGYSFVLPNAGRPLIMKSEPYFKRADKDMTKASQDEFVKIQKAGGFLEVG</sequence>
<dbReference type="OrthoDB" id="226701at2"/>
<dbReference type="GO" id="GO:0005886">
    <property type="term" value="C:plasma membrane"/>
    <property type="evidence" value="ECO:0007669"/>
    <property type="project" value="UniProtKB-SubCell"/>
</dbReference>
<gene>
    <name evidence="9" type="ORF">E4U03_07535</name>
</gene>
<evidence type="ECO:0000256" key="4">
    <source>
        <dbReference type="ARBA" id="ARBA00022692"/>
    </source>
</evidence>
<dbReference type="InterPro" id="IPR003688">
    <property type="entry name" value="TraG/VirD4"/>
</dbReference>
<dbReference type="InterPro" id="IPR032689">
    <property type="entry name" value="TraG-D_C"/>
</dbReference>
<name>A0A4Y9F483_9MICC</name>
<evidence type="ECO:0000256" key="7">
    <source>
        <dbReference type="SAM" id="Phobius"/>
    </source>
</evidence>
<dbReference type="SUPFAM" id="SSF52540">
    <property type="entry name" value="P-loop containing nucleoside triphosphate hydrolases"/>
    <property type="match status" value="1"/>
</dbReference>
<dbReference type="Proteomes" id="UP000297951">
    <property type="component" value="Unassembled WGS sequence"/>
</dbReference>
<dbReference type="CDD" id="cd01127">
    <property type="entry name" value="TrwB_TraG_TraD_VirD4"/>
    <property type="match status" value="1"/>
</dbReference>
<dbReference type="RefSeq" id="WP_135012942.1">
    <property type="nucleotide sequence ID" value="NZ_JADGLK010000024.1"/>
</dbReference>
<comment type="subcellular location">
    <subcellularLocation>
        <location evidence="1">Cell membrane</location>
        <topology evidence="1">Multi-pass membrane protein</topology>
    </subcellularLocation>
</comment>
<dbReference type="AlphaFoldDB" id="A0A4Y9F483"/>
<dbReference type="PANTHER" id="PTHR37937:SF1">
    <property type="entry name" value="CONJUGATIVE TRANSFER: DNA TRANSPORT"/>
    <property type="match status" value="1"/>
</dbReference>
<dbReference type="PANTHER" id="PTHR37937">
    <property type="entry name" value="CONJUGATIVE TRANSFER: DNA TRANSPORT"/>
    <property type="match status" value="1"/>
</dbReference>
<accession>A0A4Y9F483</accession>
<evidence type="ECO:0000256" key="2">
    <source>
        <dbReference type="ARBA" id="ARBA00008806"/>
    </source>
</evidence>
<keyword evidence="3" id="KW-1003">Cell membrane</keyword>
<evidence type="ECO:0000313" key="10">
    <source>
        <dbReference type="Proteomes" id="UP000297951"/>
    </source>
</evidence>
<proteinExistence type="inferred from homology"/>
<dbReference type="Gene3D" id="3.40.50.300">
    <property type="entry name" value="P-loop containing nucleotide triphosphate hydrolases"/>
    <property type="match status" value="1"/>
</dbReference>
<feature type="transmembrane region" description="Helical" evidence="7">
    <location>
        <begin position="80"/>
        <end position="98"/>
    </location>
</feature>
<feature type="transmembrane region" description="Helical" evidence="7">
    <location>
        <begin position="12"/>
        <end position="38"/>
    </location>
</feature>
<reference evidence="9 10" key="1">
    <citation type="submission" date="2019-03" db="EMBL/GenBank/DDBJ databases">
        <title>Diversity of the mouse oral microbiome.</title>
        <authorList>
            <person name="Joseph S."/>
            <person name="Aduse-Opoku J."/>
            <person name="Curtis M."/>
            <person name="Wade W."/>
            <person name="Hashim A."/>
        </authorList>
    </citation>
    <scope>NUCLEOTIDE SEQUENCE [LARGE SCALE GENOMIC DNA]</scope>
    <source>
        <strain evidence="10">irhom_31</strain>
    </source>
</reference>